<evidence type="ECO:0000256" key="8">
    <source>
        <dbReference type="ARBA" id="ARBA00023033"/>
    </source>
</evidence>
<reference evidence="10 11" key="1">
    <citation type="submission" date="2019-12" db="EMBL/GenBank/DDBJ databases">
        <authorList>
            <person name="Floudas D."/>
            <person name="Bentzer J."/>
            <person name="Ahren D."/>
            <person name="Johansson T."/>
            <person name="Persson P."/>
            <person name="Tunlid A."/>
        </authorList>
    </citation>
    <scope>NUCLEOTIDE SEQUENCE [LARGE SCALE GENOMIC DNA]</scope>
    <source>
        <strain evidence="10 11">CBS 102.39</strain>
    </source>
</reference>
<proteinExistence type="inferred from homology"/>
<keyword evidence="6" id="KW-0560">Oxidoreductase</keyword>
<evidence type="ECO:0000256" key="9">
    <source>
        <dbReference type="PIRSR" id="PIRSR602401-1"/>
    </source>
</evidence>
<dbReference type="InterPro" id="IPR002401">
    <property type="entry name" value="Cyt_P450_E_grp-I"/>
</dbReference>
<keyword evidence="11" id="KW-1185">Reference proteome</keyword>
<evidence type="ECO:0000256" key="4">
    <source>
        <dbReference type="ARBA" id="ARBA00022617"/>
    </source>
</evidence>
<keyword evidence="5 9" id="KW-0479">Metal-binding</keyword>
<dbReference type="EMBL" id="JAACJL010000059">
    <property type="protein sequence ID" value="KAF4610220.1"/>
    <property type="molecule type" value="Genomic_DNA"/>
</dbReference>
<dbReference type="PRINTS" id="PR00463">
    <property type="entry name" value="EP450I"/>
</dbReference>
<dbReference type="GO" id="GO:0016705">
    <property type="term" value="F:oxidoreductase activity, acting on paired donors, with incorporation or reduction of molecular oxygen"/>
    <property type="evidence" value="ECO:0007669"/>
    <property type="project" value="InterPro"/>
</dbReference>
<dbReference type="Proteomes" id="UP000521872">
    <property type="component" value="Unassembled WGS sequence"/>
</dbReference>
<accession>A0A8H4QFK7</accession>
<evidence type="ECO:0008006" key="12">
    <source>
        <dbReference type="Google" id="ProtNLM"/>
    </source>
</evidence>
<dbReference type="Pfam" id="PF00067">
    <property type="entry name" value="p450"/>
    <property type="match status" value="1"/>
</dbReference>
<dbReference type="GO" id="GO:0020037">
    <property type="term" value="F:heme binding"/>
    <property type="evidence" value="ECO:0007669"/>
    <property type="project" value="InterPro"/>
</dbReference>
<evidence type="ECO:0000313" key="10">
    <source>
        <dbReference type="EMBL" id="KAF4610220.1"/>
    </source>
</evidence>
<evidence type="ECO:0000256" key="6">
    <source>
        <dbReference type="ARBA" id="ARBA00023002"/>
    </source>
</evidence>
<dbReference type="InterPro" id="IPR036396">
    <property type="entry name" value="Cyt_P450_sf"/>
</dbReference>
<evidence type="ECO:0000256" key="2">
    <source>
        <dbReference type="ARBA" id="ARBA00005179"/>
    </source>
</evidence>
<dbReference type="SUPFAM" id="SSF48264">
    <property type="entry name" value="Cytochrome P450"/>
    <property type="match status" value="2"/>
</dbReference>
<keyword evidence="4 9" id="KW-0349">Heme</keyword>
<dbReference type="CDD" id="cd11065">
    <property type="entry name" value="CYP64-like"/>
    <property type="match status" value="1"/>
</dbReference>
<comment type="cofactor">
    <cofactor evidence="1 9">
        <name>heme</name>
        <dbReference type="ChEBI" id="CHEBI:30413"/>
    </cofactor>
</comment>
<dbReference type="AlphaFoldDB" id="A0A8H4QFK7"/>
<dbReference type="PANTHER" id="PTHR46300">
    <property type="entry name" value="P450, PUTATIVE (EUROFUNG)-RELATED-RELATED"/>
    <property type="match status" value="1"/>
</dbReference>
<evidence type="ECO:0000256" key="1">
    <source>
        <dbReference type="ARBA" id="ARBA00001971"/>
    </source>
</evidence>
<dbReference type="InterPro" id="IPR001128">
    <property type="entry name" value="Cyt_P450"/>
</dbReference>
<dbReference type="PANTHER" id="PTHR46300:SF7">
    <property type="entry name" value="P450, PUTATIVE (EUROFUNG)-RELATED"/>
    <property type="match status" value="1"/>
</dbReference>
<keyword evidence="7 9" id="KW-0408">Iron</keyword>
<keyword evidence="8" id="KW-0503">Monooxygenase</keyword>
<dbReference type="GO" id="GO:0004497">
    <property type="term" value="F:monooxygenase activity"/>
    <property type="evidence" value="ECO:0007669"/>
    <property type="project" value="UniProtKB-KW"/>
</dbReference>
<organism evidence="10 11">
    <name type="scientific">Agrocybe pediades</name>
    <dbReference type="NCBI Taxonomy" id="84607"/>
    <lineage>
        <taxon>Eukaryota</taxon>
        <taxon>Fungi</taxon>
        <taxon>Dikarya</taxon>
        <taxon>Basidiomycota</taxon>
        <taxon>Agaricomycotina</taxon>
        <taxon>Agaricomycetes</taxon>
        <taxon>Agaricomycetidae</taxon>
        <taxon>Agaricales</taxon>
        <taxon>Agaricineae</taxon>
        <taxon>Strophariaceae</taxon>
        <taxon>Agrocybe</taxon>
    </lineage>
</organism>
<feature type="binding site" description="axial binding residue" evidence="9">
    <location>
        <position position="486"/>
    </location>
    <ligand>
        <name>heme</name>
        <dbReference type="ChEBI" id="CHEBI:30413"/>
    </ligand>
    <ligandPart>
        <name>Fe</name>
        <dbReference type="ChEBI" id="CHEBI:18248"/>
    </ligandPart>
</feature>
<dbReference type="GO" id="GO:0016020">
    <property type="term" value="C:membrane"/>
    <property type="evidence" value="ECO:0007669"/>
    <property type="project" value="UniProtKB-SubCell"/>
</dbReference>
<evidence type="ECO:0000256" key="3">
    <source>
        <dbReference type="ARBA" id="ARBA00010617"/>
    </source>
</evidence>
<evidence type="ECO:0000256" key="7">
    <source>
        <dbReference type="ARBA" id="ARBA00023004"/>
    </source>
</evidence>
<comment type="similarity">
    <text evidence="3">Belongs to the cytochrome P450 family.</text>
</comment>
<gene>
    <name evidence="10" type="ORF">D9613_010340</name>
</gene>
<comment type="pathway">
    <text evidence="2">Secondary metabolite biosynthesis.</text>
</comment>
<dbReference type="InterPro" id="IPR050364">
    <property type="entry name" value="Cytochrome_P450_fung"/>
</dbReference>
<sequence>MLLSATDLLVTGALLVLGIFLYKGTTRSSRQLRLPYPPGPSRLPLIGNLLDFPTSSEAFNAWCKKLDTDLLYLRAFGNEFLILNSTEAIEDLLEKRSSIYSSRPTLPMIDLMGWSWMFSVLPYGDMWRERRRAFTKYFHPGSTAVHQPYAIQFVRSMLPRLLDHPEDFLEISRHSVTAFTISLAYGFPIREKDDPYVSLAERALSSINEASLPGSFLVNILPVLRHVPEWMPGAEFKRKARAWKKIQEQFRIVPFERTIKDMSNGIARPSFVTSNMSRLNENACSTLFYVHQSATARTPPKFTNTITSTAATDTTLAAVKLFFAAMLCYPEVQKKAQAEVDRVLQGRLLPEFTDEGDMPYVGAVIKELLRWKPIAPLAVPHSTTQDDVYRGFRIPKGVYVLANSWALLQDGDCFPNPTEFIPERFLHEDGVTPRSMGVWDPRRIAFGYGRRYGLRIDLHIFADKLMAPITLVVCSFPLPTVTDRTCPGSHIAVSYLWMTVASVLSMFDISRERDEDGNELPPDVEFHTGVVCEALPFKCTIRPRSSIAVAVIRGLEKEEVS</sequence>
<name>A0A8H4QFK7_9AGAR</name>
<dbReference type="GO" id="GO:0005506">
    <property type="term" value="F:iron ion binding"/>
    <property type="evidence" value="ECO:0007669"/>
    <property type="project" value="InterPro"/>
</dbReference>
<dbReference type="Gene3D" id="1.10.630.10">
    <property type="entry name" value="Cytochrome P450"/>
    <property type="match status" value="1"/>
</dbReference>
<evidence type="ECO:0000313" key="11">
    <source>
        <dbReference type="Proteomes" id="UP000521872"/>
    </source>
</evidence>
<comment type="caution">
    <text evidence="10">The sequence shown here is derived from an EMBL/GenBank/DDBJ whole genome shotgun (WGS) entry which is preliminary data.</text>
</comment>
<evidence type="ECO:0000256" key="5">
    <source>
        <dbReference type="ARBA" id="ARBA00022723"/>
    </source>
</evidence>
<protein>
    <recommendedName>
        <fullName evidence="12">Cytochrome P450</fullName>
    </recommendedName>
</protein>